<keyword evidence="2" id="KW-1185">Reference proteome</keyword>
<dbReference type="EMBL" id="VXIS01000083">
    <property type="protein sequence ID" value="KAA8906901.1"/>
    <property type="molecule type" value="Genomic_DNA"/>
</dbReference>
<evidence type="ECO:0000313" key="2">
    <source>
        <dbReference type="Proteomes" id="UP000326924"/>
    </source>
</evidence>
<reference evidence="1 2" key="1">
    <citation type="submission" date="2019-09" db="EMBL/GenBank/DDBJ databases">
        <title>Draft genome of the ectomycorrhizal ascomycete Sphaerosporella brunnea.</title>
        <authorList>
            <consortium name="DOE Joint Genome Institute"/>
            <person name="Benucci G.M."/>
            <person name="Marozzi G."/>
            <person name="Antonielli L."/>
            <person name="Sanchez S."/>
            <person name="Marco P."/>
            <person name="Wang X."/>
            <person name="Falini L.B."/>
            <person name="Barry K."/>
            <person name="Haridas S."/>
            <person name="Lipzen A."/>
            <person name="Labutti K."/>
            <person name="Grigoriev I.V."/>
            <person name="Murat C."/>
            <person name="Martin F."/>
            <person name="Albertini E."/>
            <person name="Donnini D."/>
            <person name="Bonito G."/>
        </authorList>
    </citation>
    <scope>NUCLEOTIDE SEQUENCE [LARGE SCALE GENOMIC DNA]</scope>
    <source>
        <strain evidence="1 2">Sb_GMNB300</strain>
    </source>
</reference>
<sequence length="317" mass="35551">MASIGTLNHLRAMDPLTLEAETYHAQARAFPNVLAWPREISLPPLKFVVFGSPRIYFIPNDEIQTYQVVLDMYGDCVDEAGWPVLAFSWPYYTGKFTIIGAPLFSESLLTIELKPNRLAIKFAVPRPHHLTVGCLRDIVVEYMRQLGTAGELATHGISPSDVDSLYIEDATSSDLVQGLLNRASQACPKTPTLFAGLGVPSADVENEQPSDGTTCRFIALQMHLIKFPEKREPTQNILMVAAATISQVKSALERRFFGALRVDHDQWKDKTIVQHDVVVRSDDGRWTEVPDPDETTLGILQRPVQSVLLYRDYWQRA</sequence>
<comment type="caution">
    <text evidence="1">The sequence shown here is derived from an EMBL/GenBank/DDBJ whole genome shotgun (WGS) entry which is preliminary data.</text>
</comment>
<protein>
    <submittedName>
        <fullName evidence="1">Uncharacterized protein</fullName>
    </submittedName>
</protein>
<gene>
    <name evidence="1" type="ORF">FN846DRAFT_906781</name>
</gene>
<dbReference type="Proteomes" id="UP000326924">
    <property type="component" value="Unassembled WGS sequence"/>
</dbReference>
<organism evidence="1 2">
    <name type="scientific">Sphaerosporella brunnea</name>
    <dbReference type="NCBI Taxonomy" id="1250544"/>
    <lineage>
        <taxon>Eukaryota</taxon>
        <taxon>Fungi</taxon>
        <taxon>Dikarya</taxon>
        <taxon>Ascomycota</taxon>
        <taxon>Pezizomycotina</taxon>
        <taxon>Pezizomycetes</taxon>
        <taxon>Pezizales</taxon>
        <taxon>Pyronemataceae</taxon>
        <taxon>Sphaerosporella</taxon>
    </lineage>
</organism>
<accession>A0A5J5EY21</accession>
<dbReference type="InParanoid" id="A0A5J5EY21"/>
<proteinExistence type="predicted"/>
<name>A0A5J5EY21_9PEZI</name>
<evidence type="ECO:0000313" key="1">
    <source>
        <dbReference type="EMBL" id="KAA8906901.1"/>
    </source>
</evidence>
<dbReference type="AlphaFoldDB" id="A0A5J5EY21"/>